<evidence type="ECO:0000259" key="1">
    <source>
        <dbReference type="PROSITE" id="PS50943"/>
    </source>
</evidence>
<dbReference type="EMBL" id="CP011453">
    <property type="protein sequence ID" value="AKH44314.1"/>
    <property type="molecule type" value="Genomic_DNA"/>
</dbReference>
<organism evidence="2 3">
    <name type="scientific">Croceibacterium atlanticum</name>
    <dbReference type="NCBI Taxonomy" id="1267766"/>
    <lineage>
        <taxon>Bacteria</taxon>
        <taxon>Pseudomonadati</taxon>
        <taxon>Pseudomonadota</taxon>
        <taxon>Alphaproteobacteria</taxon>
        <taxon>Sphingomonadales</taxon>
        <taxon>Erythrobacteraceae</taxon>
        <taxon>Croceibacterium</taxon>
    </lineage>
</organism>
<dbReference type="OrthoDB" id="9815697at2"/>
<dbReference type="AlphaFoldDB" id="A0A0F7KX98"/>
<evidence type="ECO:0000313" key="2">
    <source>
        <dbReference type="EMBL" id="AKH44314.1"/>
    </source>
</evidence>
<dbReference type="RefSeq" id="WP_046905294.1">
    <property type="nucleotide sequence ID" value="NZ_CP011453.2"/>
</dbReference>
<name>A0A0F7KX98_9SPHN</name>
<dbReference type="Gene3D" id="1.10.260.40">
    <property type="entry name" value="lambda repressor-like DNA-binding domains"/>
    <property type="match status" value="1"/>
</dbReference>
<dbReference type="InterPro" id="IPR001387">
    <property type="entry name" value="Cro/C1-type_HTH"/>
</dbReference>
<geneLocation type="plasmid" evidence="2 3">
    <name>unnamed</name>
</geneLocation>
<dbReference type="InterPro" id="IPR010982">
    <property type="entry name" value="Lambda_DNA-bd_dom_sf"/>
</dbReference>
<proteinExistence type="predicted"/>
<evidence type="ECO:0000313" key="3">
    <source>
        <dbReference type="Proteomes" id="UP000034392"/>
    </source>
</evidence>
<accession>A0A0F7KX98</accession>
<dbReference type="PROSITE" id="PS50943">
    <property type="entry name" value="HTH_CROC1"/>
    <property type="match status" value="1"/>
</dbReference>
<dbReference type="Proteomes" id="UP000034392">
    <property type="component" value="Plasmid unnamed"/>
</dbReference>
<protein>
    <submittedName>
        <fullName evidence="2">Helix-turn-helix domain protein</fullName>
    </submittedName>
</protein>
<dbReference type="KEGG" id="aay:WYH_03295"/>
<dbReference type="CDD" id="cd00093">
    <property type="entry name" value="HTH_XRE"/>
    <property type="match status" value="1"/>
</dbReference>
<sequence length="76" mass="8652">MAKGVHDKRYQKLLAALIAARQDRGMSQSELASRLGRPQQFVSRYELSKRRLDIIEYVDVAQNLDLDPPAELGKIL</sequence>
<dbReference type="GO" id="GO:0003677">
    <property type="term" value="F:DNA binding"/>
    <property type="evidence" value="ECO:0007669"/>
    <property type="project" value="InterPro"/>
</dbReference>
<keyword evidence="2" id="KW-0614">Plasmid</keyword>
<keyword evidence="3" id="KW-1185">Reference proteome</keyword>
<dbReference type="Pfam" id="PF01381">
    <property type="entry name" value="HTH_3"/>
    <property type="match status" value="1"/>
</dbReference>
<dbReference type="SMART" id="SM00530">
    <property type="entry name" value="HTH_XRE"/>
    <property type="match status" value="1"/>
</dbReference>
<gene>
    <name evidence="2" type="ORF">WYH_03295</name>
</gene>
<feature type="domain" description="HTH cro/C1-type" evidence="1">
    <location>
        <begin position="17"/>
        <end position="72"/>
    </location>
</feature>
<reference evidence="2" key="1">
    <citation type="submission" date="2015-08" db="EMBL/GenBank/DDBJ databases">
        <title>The complete genome of Altererythrobacter atlanticus strain 26DY36.</title>
        <authorList>
            <person name="Wu Y.-H."/>
            <person name="Cheng H."/>
            <person name="Wu X.-W."/>
        </authorList>
    </citation>
    <scope>NUCLEOTIDE SEQUENCE</scope>
    <source>
        <strain evidence="2">26DY36</strain>
        <plasmid evidence="2">unnamed</plasmid>
    </source>
</reference>
<dbReference type="SUPFAM" id="SSF47413">
    <property type="entry name" value="lambda repressor-like DNA-binding domains"/>
    <property type="match status" value="1"/>
</dbReference>